<evidence type="ECO:0000313" key="1">
    <source>
        <dbReference type="EMBL" id="AXO87912.1"/>
    </source>
</evidence>
<accession>A0AAI8KAA5</accession>
<keyword evidence="2" id="KW-1185">Reference proteome</keyword>
<protein>
    <submittedName>
        <fullName evidence="1">Uncharacterized protein</fullName>
    </submittedName>
</protein>
<dbReference type="AlphaFoldDB" id="A0AAI8KAA5"/>
<organism evidence="1 2">
    <name type="scientific">Pseudomonas parafulva</name>
    <dbReference type="NCBI Taxonomy" id="157782"/>
    <lineage>
        <taxon>Bacteria</taxon>
        <taxon>Pseudomonadati</taxon>
        <taxon>Pseudomonadota</taxon>
        <taxon>Gammaproteobacteria</taxon>
        <taxon>Pseudomonadales</taxon>
        <taxon>Pseudomonadaceae</taxon>
        <taxon>Pseudomonas</taxon>
    </lineage>
</organism>
<evidence type="ECO:0000313" key="2">
    <source>
        <dbReference type="Proteomes" id="UP000258127"/>
    </source>
</evidence>
<gene>
    <name evidence="1" type="ORF">DZC75_07805</name>
</gene>
<name>A0AAI8KAA5_9PSED</name>
<proteinExistence type="predicted"/>
<dbReference type="EMBL" id="CP031641">
    <property type="protein sequence ID" value="AXO87912.1"/>
    <property type="molecule type" value="Genomic_DNA"/>
</dbReference>
<reference evidence="1 2" key="1">
    <citation type="submission" date="2018-08" db="EMBL/GenBank/DDBJ databases">
        <authorList>
            <person name="Lee Y."/>
            <person name="Kakembo D."/>
        </authorList>
    </citation>
    <scope>NUCLEOTIDE SEQUENCE [LARGE SCALE GENOMIC DNA]</scope>
    <source>
        <strain evidence="1 2">JBCS1880</strain>
    </source>
</reference>
<sequence>MKPIVLIGHKHDCALHSEGEVVPGAIFHCGAWSFHFKGQEVARQGDHIERGGVLIEGDPNCQVS</sequence>
<dbReference type="Proteomes" id="UP000258127">
    <property type="component" value="Chromosome"/>
</dbReference>